<sequence length="264" mass="28952">MRRSAGGPSFPTPSSLFRLQASCPTPIQTSCPTLPSCPTPIQTSCPTPIQTSCPTLIQASCPNPYRLPVRLPCRVPVQTPSFPSDSKLPVRLQASCPTPGFLSKPRAAFFSTVLFHSAPPTSCIPRSSSSCVRHIVTRGERRHTERRLPLQTAPTLPVQRVRHGCVATPLQRAPTPAAVQHAPPMHRAAPRQVPMGISRQVLVVSRPMPSSLRCQYFRPALGLLAKTPLRTGLGRVTDGERSMMWSERGRCEIRISTYQKAHRC</sequence>
<reference evidence="1 2" key="1">
    <citation type="journal article" date="2019" name="New Phytol.">
        <title>Comparative genomics reveals unique wood-decay strategies and fruiting body development in the Schizophyllaceae.</title>
        <authorList>
            <person name="Almasi E."/>
            <person name="Sahu N."/>
            <person name="Krizsan K."/>
            <person name="Balint B."/>
            <person name="Kovacs G.M."/>
            <person name="Kiss B."/>
            <person name="Cseklye J."/>
            <person name="Drula E."/>
            <person name="Henrissat B."/>
            <person name="Nagy I."/>
            <person name="Chovatia M."/>
            <person name="Adam C."/>
            <person name="LaButti K."/>
            <person name="Lipzen A."/>
            <person name="Riley R."/>
            <person name="Grigoriev I.V."/>
            <person name="Nagy L.G."/>
        </authorList>
    </citation>
    <scope>NUCLEOTIDE SEQUENCE [LARGE SCALE GENOMIC DNA]</scope>
    <source>
        <strain evidence="1 2">NL-1724</strain>
    </source>
</reference>
<comment type="caution">
    <text evidence="1">The sequence shown here is derived from an EMBL/GenBank/DDBJ whole genome shotgun (WGS) entry which is preliminary data.</text>
</comment>
<protein>
    <submittedName>
        <fullName evidence="1">Uncharacterized protein</fullName>
    </submittedName>
</protein>
<dbReference type="Proteomes" id="UP000320762">
    <property type="component" value="Unassembled WGS sequence"/>
</dbReference>
<keyword evidence="2" id="KW-1185">Reference proteome</keyword>
<dbReference type="AlphaFoldDB" id="A0A550CS68"/>
<proteinExistence type="predicted"/>
<evidence type="ECO:0000313" key="1">
    <source>
        <dbReference type="EMBL" id="TRM67638.1"/>
    </source>
</evidence>
<evidence type="ECO:0000313" key="2">
    <source>
        <dbReference type="Proteomes" id="UP000320762"/>
    </source>
</evidence>
<dbReference type="EMBL" id="VDMD01000002">
    <property type="protein sequence ID" value="TRM67638.1"/>
    <property type="molecule type" value="Genomic_DNA"/>
</dbReference>
<gene>
    <name evidence="1" type="ORF">BD626DRAFT_103880</name>
</gene>
<accession>A0A550CS68</accession>
<name>A0A550CS68_9AGAR</name>
<organism evidence="1 2">
    <name type="scientific">Schizophyllum amplum</name>
    <dbReference type="NCBI Taxonomy" id="97359"/>
    <lineage>
        <taxon>Eukaryota</taxon>
        <taxon>Fungi</taxon>
        <taxon>Dikarya</taxon>
        <taxon>Basidiomycota</taxon>
        <taxon>Agaricomycotina</taxon>
        <taxon>Agaricomycetes</taxon>
        <taxon>Agaricomycetidae</taxon>
        <taxon>Agaricales</taxon>
        <taxon>Schizophyllaceae</taxon>
        <taxon>Schizophyllum</taxon>
    </lineage>
</organism>